<evidence type="ECO:0000256" key="1">
    <source>
        <dbReference type="SAM" id="Phobius"/>
    </source>
</evidence>
<keyword evidence="1" id="KW-0472">Membrane</keyword>
<keyword evidence="1" id="KW-1133">Transmembrane helix</keyword>
<evidence type="ECO:0000313" key="3">
    <source>
        <dbReference type="Proteomes" id="UP001610990"/>
    </source>
</evidence>
<dbReference type="Proteomes" id="UP001610990">
    <property type="component" value="Unassembled WGS sequence"/>
</dbReference>
<feature type="transmembrane region" description="Helical" evidence="1">
    <location>
        <begin position="133"/>
        <end position="154"/>
    </location>
</feature>
<keyword evidence="3" id="KW-1185">Reference proteome</keyword>
<name>A0ABW7RQ35_9ACTN</name>
<keyword evidence="1" id="KW-0812">Transmembrane</keyword>
<gene>
    <name evidence="2" type="ORF">ACH4GP_37035</name>
</gene>
<comment type="caution">
    <text evidence="2">The sequence shown here is derived from an EMBL/GenBank/DDBJ whole genome shotgun (WGS) entry which is preliminary data.</text>
</comment>
<reference evidence="2 3" key="1">
    <citation type="submission" date="2024-10" db="EMBL/GenBank/DDBJ databases">
        <title>The Natural Products Discovery Center: Release of the First 8490 Sequenced Strains for Exploring Actinobacteria Biosynthetic Diversity.</title>
        <authorList>
            <person name="Kalkreuter E."/>
            <person name="Kautsar S.A."/>
            <person name="Yang D."/>
            <person name="Bader C.D."/>
            <person name="Teijaro C.N."/>
            <person name="Fluegel L."/>
            <person name="Davis C.M."/>
            <person name="Simpson J.R."/>
            <person name="Lauterbach L."/>
            <person name="Steele A.D."/>
            <person name="Gui C."/>
            <person name="Meng S."/>
            <person name="Li G."/>
            <person name="Viehrig K."/>
            <person name="Ye F."/>
            <person name="Su P."/>
            <person name="Kiefer A.F."/>
            <person name="Nichols A."/>
            <person name="Cepeda A.J."/>
            <person name="Yan W."/>
            <person name="Fan B."/>
            <person name="Jiang Y."/>
            <person name="Adhikari A."/>
            <person name="Zheng C.-J."/>
            <person name="Schuster L."/>
            <person name="Cowan T.M."/>
            <person name="Smanski M.J."/>
            <person name="Chevrette M.G."/>
            <person name="De Carvalho L.P.S."/>
            <person name="Shen B."/>
        </authorList>
    </citation>
    <scope>NUCLEOTIDE SEQUENCE [LARGE SCALE GENOMIC DNA]</scope>
    <source>
        <strain evidence="2 3">NPDC018013</strain>
    </source>
</reference>
<organism evidence="2 3">
    <name type="scientific">Streptomyces celluloflavus</name>
    <dbReference type="NCBI Taxonomy" id="58344"/>
    <lineage>
        <taxon>Bacteria</taxon>
        <taxon>Bacillati</taxon>
        <taxon>Actinomycetota</taxon>
        <taxon>Actinomycetes</taxon>
        <taxon>Kitasatosporales</taxon>
        <taxon>Streptomycetaceae</taxon>
        <taxon>Streptomyces</taxon>
    </lineage>
</organism>
<protein>
    <submittedName>
        <fullName evidence="2">Uncharacterized protein</fullName>
    </submittedName>
</protein>
<dbReference type="EMBL" id="JBIRGH010000038">
    <property type="protein sequence ID" value="MFH8589917.1"/>
    <property type="molecule type" value="Genomic_DNA"/>
</dbReference>
<evidence type="ECO:0000313" key="2">
    <source>
        <dbReference type="EMBL" id="MFH8589917.1"/>
    </source>
</evidence>
<feature type="transmembrane region" description="Helical" evidence="1">
    <location>
        <begin position="24"/>
        <end position="42"/>
    </location>
</feature>
<dbReference type="RefSeq" id="WP_397676964.1">
    <property type="nucleotide sequence ID" value="NZ_JBIRGH010000038.1"/>
</dbReference>
<accession>A0ABW7RQ35</accession>
<sequence length="157" mass="16943">MAFFVPLLVLVGLGISDQGVSAQAFALSFAATFCGICARASLHPRLILRADGTLENVGVVVSQTTSCAGIHKVSLQRGGVVLHMDEGEQWVWSFSPSLFGRRSGRQARSEILHWAQSREVTAHRTVVTRRSHAFYFSDILLVAFPLCFIAAALAGGI</sequence>
<proteinExistence type="predicted"/>